<feature type="compositionally biased region" description="Low complexity" evidence="1">
    <location>
        <begin position="167"/>
        <end position="180"/>
    </location>
</feature>
<proteinExistence type="predicted"/>
<feature type="non-terminal residue" evidence="2">
    <location>
        <position position="180"/>
    </location>
</feature>
<name>A0A6J4IA69_9ACTN</name>
<protein>
    <submittedName>
        <fullName evidence="2">MOSC domain protein</fullName>
    </submittedName>
</protein>
<feature type="compositionally biased region" description="Basic residues" evidence="1">
    <location>
        <begin position="149"/>
        <end position="166"/>
    </location>
</feature>
<dbReference type="EMBL" id="CADCSZ010000123">
    <property type="protein sequence ID" value="CAA9245623.1"/>
    <property type="molecule type" value="Genomic_DNA"/>
</dbReference>
<evidence type="ECO:0000256" key="1">
    <source>
        <dbReference type="SAM" id="MobiDB-lite"/>
    </source>
</evidence>
<feature type="compositionally biased region" description="Gly residues" evidence="1">
    <location>
        <begin position="1"/>
        <end position="10"/>
    </location>
</feature>
<organism evidence="2">
    <name type="scientific">uncultured Acidimicrobiales bacterium</name>
    <dbReference type="NCBI Taxonomy" id="310071"/>
    <lineage>
        <taxon>Bacteria</taxon>
        <taxon>Bacillati</taxon>
        <taxon>Actinomycetota</taxon>
        <taxon>Acidimicrobiia</taxon>
        <taxon>Acidimicrobiales</taxon>
        <taxon>environmental samples</taxon>
    </lineage>
</organism>
<sequence>ERRGDLGGPQRGPHLRQTGRGRHPAPGRARRGGRRPYGRDGETPLPRQAGPDAAEPEAGAPDPRGAPRRAAGRGLQRLGRRDGRERHHARRRPARPAGRYHAASRRHGVRRGNGPAQPLQTARRPPTGPHGGRARPRRIGQPRPEGRHHERRGHRGRGAARGRGTRRAAAGASPPARKGL</sequence>
<feature type="region of interest" description="Disordered" evidence="1">
    <location>
        <begin position="1"/>
        <end position="180"/>
    </location>
</feature>
<feature type="non-terminal residue" evidence="2">
    <location>
        <position position="1"/>
    </location>
</feature>
<feature type="compositionally biased region" description="Low complexity" evidence="1">
    <location>
        <begin position="48"/>
        <end position="65"/>
    </location>
</feature>
<gene>
    <name evidence="2" type="ORF">AVDCRST_MAG76-2008</name>
</gene>
<reference evidence="2" key="1">
    <citation type="submission" date="2020-02" db="EMBL/GenBank/DDBJ databases">
        <authorList>
            <person name="Meier V. D."/>
        </authorList>
    </citation>
    <scope>NUCLEOTIDE SEQUENCE</scope>
    <source>
        <strain evidence="2">AVDCRST_MAG76</strain>
    </source>
</reference>
<accession>A0A6J4IA69</accession>
<dbReference type="AlphaFoldDB" id="A0A6J4IA69"/>
<feature type="compositionally biased region" description="Basic residues" evidence="1">
    <location>
        <begin position="13"/>
        <end position="36"/>
    </location>
</feature>
<evidence type="ECO:0000313" key="2">
    <source>
        <dbReference type="EMBL" id="CAA9245623.1"/>
    </source>
</evidence>